<organism evidence="1 2">
    <name type="scientific">Striga asiatica</name>
    <name type="common">Asiatic witchweed</name>
    <name type="synonym">Buchnera asiatica</name>
    <dbReference type="NCBI Taxonomy" id="4170"/>
    <lineage>
        <taxon>Eukaryota</taxon>
        <taxon>Viridiplantae</taxon>
        <taxon>Streptophyta</taxon>
        <taxon>Embryophyta</taxon>
        <taxon>Tracheophyta</taxon>
        <taxon>Spermatophyta</taxon>
        <taxon>Magnoliopsida</taxon>
        <taxon>eudicotyledons</taxon>
        <taxon>Gunneridae</taxon>
        <taxon>Pentapetalae</taxon>
        <taxon>asterids</taxon>
        <taxon>lamiids</taxon>
        <taxon>Lamiales</taxon>
        <taxon>Orobanchaceae</taxon>
        <taxon>Buchnereae</taxon>
        <taxon>Striga</taxon>
    </lineage>
</organism>
<proteinExistence type="predicted"/>
<reference evidence="2" key="1">
    <citation type="journal article" date="2019" name="Curr. Biol.">
        <title>Genome Sequence of Striga asiatica Provides Insight into the Evolution of Plant Parasitism.</title>
        <authorList>
            <person name="Yoshida S."/>
            <person name="Kim S."/>
            <person name="Wafula E.K."/>
            <person name="Tanskanen J."/>
            <person name="Kim Y.M."/>
            <person name="Honaas L."/>
            <person name="Yang Z."/>
            <person name="Spallek T."/>
            <person name="Conn C.E."/>
            <person name="Ichihashi Y."/>
            <person name="Cheong K."/>
            <person name="Cui S."/>
            <person name="Der J.P."/>
            <person name="Gundlach H."/>
            <person name="Jiao Y."/>
            <person name="Hori C."/>
            <person name="Ishida J.K."/>
            <person name="Kasahara H."/>
            <person name="Kiba T."/>
            <person name="Kim M.S."/>
            <person name="Koo N."/>
            <person name="Laohavisit A."/>
            <person name="Lee Y.H."/>
            <person name="Lumba S."/>
            <person name="McCourt P."/>
            <person name="Mortimer J.C."/>
            <person name="Mutuku J.M."/>
            <person name="Nomura T."/>
            <person name="Sasaki-Sekimoto Y."/>
            <person name="Seto Y."/>
            <person name="Wang Y."/>
            <person name="Wakatake T."/>
            <person name="Sakakibara H."/>
            <person name="Demura T."/>
            <person name="Yamaguchi S."/>
            <person name="Yoneyama K."/>
            <person name="Manabe R.I."/>
            <person name="Nelson D.C."/>
            <person name="Schulman A.H."/>
            <person name="Timko M.P."/>
            <person name="dePamphilis C.W."/>
            <person name="Choi D."/>
            <person name="Shirasu K."/>
        </authorList>
    </citation>
    <scope>NUCLEOTIDE SEQUENCE [LARGE SCALE GENOMIC DNA]</scope>
    <source>
        <strain evidence="2">cv. UVA1</strain>
    </source>
</reference>
<evidence type="ECO:0000313" key="2">
    <source>
        <dbReference type="Proteomes" id="UP000325081"/>
    </source>
</evidence>
<keyword evidence="2" id="KW-1185">Reference proteome</keyword>
<dbReference type="OrthoDB" id="411524at2759"/>
<dbReference type="Proteomes" id="UP000325081">
    <property type="component" value="Unassembled WGS sequence"/>
</dbReference>
<dbReference type="EMBL" id="BKCP01005627">
    <property type="protein sequence ID" value="GER39328.1"/>
    <property type="molecule type" value="Genomic_DNA"/>
</dbReference>
<evidence type="ECO:0000313" key="1">
    <source>
        <dbReference type="EMBL" id="GER39328.1"/>
    </source>
</evidence>
<protein>
    <submittedName>
        <fullName evidence="1">Galacturonosyltransferase 12</fullName>
    </submittedName>
</protein>
<gene>
    <name evidence="1" type="ORF">STAS_15930</name>
</gene>
<feature type="non-terminal residue" evidence="1">
    <location>
        <position position="376"/>
    </location>
</feature>
<name>A0A5A7Q398_STRAF</name>
<keyword evidence="1" id="KW-0808">Transferase</keyword>
<accession>A0A5A7Q398</accession>
<sequence>MSVISRVETLPARLSTFDQPSEDVKDLHEVLPLLGSELKKDYGEKVCESEGGISEFSVMEKRVEVETVVPKDAQSEIRGLNSEEKENDDVCSKESLMKDLKTTLISYATELKTIPPELIAFHVHVRGIHFNGRAKPWLDITFPKLQHLWTKHVDYPYRAYEEKEPIFTHFFCSAATTKLVVPVIQRQRYPHLLYHEHPVHFLLRVDRPPDHRHPAHNNLQDGAPAAVGHQSGHRVFQHHSITGEMSVIHRVESLPARLSTFDQSSEDVKDLHEVLPLSGSELEKDYGKLAKNNLESDNFCSDAAGEKVCESEGGISEFSVVEKGVEVKTVVPKDAQSEIRGLDSEEKENDDVCSKESPMTDLETSLISYATELVND</sequence>
<dbReference type="AlphaFoldDB" id="A0A5A7Q398"/>
<comment type="caution">
    <text evidence="1">The sequence shown here is derived from an EMBL/GenBank/DDBJ whole genome shotgun (WGS) entry which is preliminary data.</text>
</comment>
<dbReference type="GO" id="GO:0016740">
    <property type="term" value="F:transferase activity"/>
    <property type="evidence" value="ECO:0007669"/>
    <property type="project" value="UniProtKB-KW"/>
</dbReference>